<keyword evidence="5" id="KW-0678">Repressor</keyword>
<keyword evidence="8" id="KW-0805">Transcription regulation</keyword>
<accession>A0A6J6CP08</accession>
<evidence type="ECO:0000256" key="1">
    <source>
        <dbReference type="ARBA" id="ARBA00004496"/>
    </source>
</evidence>
<name>A0A6J6CP08_9ZZZZ</name>
<keyword evidence="6" id="KW-0479">Metal-binding</keyword>
<comment type="subunit">
    <text evidence="3">Homodimer.</text>
</comment>
<evidence type="ECO:0000256" key="6">
    <source>
        <dbReference type="ARBA" id="ARBA00022723"/>
    </source>
</evidence>
<dbReference type="InterPro" id="IPR036388">
    <property type="entry name" value="WH-like_DNA-bd_sf"/>
</dbReference>
<keyword evidence="4" id="KW-0963">Cytoplasm</keyword>
<evidence type="ECO:0000256" key="3">
    <source>
        <dbReference type="ARBA" id="ARBA00011738"/>
    </source>
</evidence>
<dbReference type="InterPro" id="IPR043135">
    <property type="entry name" value="Fur_C"/>
</dbReference>
<evidence type="ECO:0000256" key="5">
    <source>
        <dbReference type="ARBA" id="ARBA00022491"/>
    </source>
</evidence>
<dbReference type="Pfam" id="PF01475">
    <property type="entry name" value="FUR"/>
    <property type="match status" value="1"/>
</dbReference>
<dbReference type="SUPFAM" id="SSF46785">
    <property type="entry name" value="Winged helix' DNA-binding domain"/>
    <property type="match status" value="1"/>
</dbReference>
<evidence type="ECO:0000256" key="9">
    <source>
        <dbReference type="ARBA" id="ARBA00023125"/>
    </source>
</evidence>
<protein>
    <submittedName>
        <fullName evidence="11">Unannotated protein</fullName>
    </submittedName>
</protein>
<keyword evidence="10" id="KW-0804">Transcription</keyword>
<dbReference type="GO" id="GO:0003700">
    <property type="term" value="F:DNA-binding transcription factor activity"/>
    <property type="evidence" value="ECO:0007669"/>
    <property type="project" value="InterPro"/>
</dbReference>
<dbReference type="GO" id="GO:0045892">
    <property type="term" value="P:negative regulation of DNA-templated transcription"/>
    <property type="evidence" value="ECO:0007669"/>
    <property type="project" value="TreeGrafter"/>
</dbReference>
<proteinExistence type="inferred from homology"/>
<dbReference type="Gene3D" id="1.10.10.10">
    <property type="entry name" value="Winged helix-like DNA-binding domain superfamily/Winged helix DNA-binding domain"/>
    <property type="match status" value="1"/>
</dbReference>
<dbReference type="CDD" id="cd07153">
    <property type="entry name" value="Fur_like"/>
    <property type="match status" value="1"/>
</dbReference>
<evidence type="ECO:0000256" key="4">
    <source>
        <dbReference type="ARBA" id="ARBA00022490"/>
    </source>
</evidence>
<evidence type="ECO:0000256" key="7">
    <source>
        <dbReference type="ARBA" id="ARBA00022833"/>
    </source>
</evidence>
<dbReference type="GO" id="GO:0005829">
    <property type="term" value="C:cytosol"/>
    <property type="evidence" value="ECO:0007669"/>
    <property type="project" value="TreeGrafter"/>
</dbReference>
<sequence>MSEPLKRMTRQKTQVRDALEAHETFVGAQALHTWLVSQGATLGLATVYRALNELAESGLADSLQSPTGETLFRGCATSDHHHHLICRQCGRTVEVHSDVVEDWARRAASENGFSQVGHVLDIYGTCADCK</sequence>
<comment type="subcellular location">
    <subcellularLocation>
        <location evidence="1">Cytoplasm</location>
    </subcellularLocation>
</comment>
<evidence type="ECO:0000256" key="8">
    <source>
        <dbReference type="ARBA" id="ARBA00023015"/>
    </source>
</evidence>
<reference evidence="11" key="1">
    <citation type="submission" date="2020-05" db="EMBL/GenBank/DDBJ databases">
        <authorList>
            <person name="Chiriac C."/>
            <person name="Salcher M."/>
            <person name="Ghai R."/>
            <person name="Kavagutti S V."/>
        </authorList>
    </citation>
    <scope>NUCLEOTIDE SEQUENCE</scope>
</reference>
<dbReference type="PANTHER" id="PTHR33202">
    <property type="entry name" value="ZINC UPTAKE REGULATION PROTEIN"/>
    <property type="match status" value="1"/>
</dbReference>
<dbReference type="EMBL" id="CAEZTD010000005">
    <property type="protein sequence ID" value="CAB4552089.1"/>
    <property type="molecule type" value="Genomic_DNA"/>
</dbReference>
<dbReference type="AlphaFoldDB" id="A0A6J6CP08"/>
<evidence type="ECO:0000256" key="10">
    <source>
        <dbReference type="ARBA" id="ARBA00023163"/>
    </source>
</evidence>
<keyword evidence="7" id="KW-0862">Zinc</keyword>
<dbReference type="PANTHER" id="PTHR33202:SF2">
    <property type="entry name" value="FERRIC UPTAKE REGULATION PROTEIN"/>
    <property type="match status" value="1"/>
</dbReference>
<dbReference type="GO" id="GO:1900376">
    <property type="term" value="P:regulation of secondary metabolite biosynthetic process"/>
    <property type="evidence" value="ECO:0007669"/>
    <property type="project" value="TreeGrafter"/>
</dbReference>
<dbReference type="InterPro" id="IPR036390">
    <property type="entry name" value="WH_DNA-bd_sf"/>
</dbReference>
<dbReference type="Gene3D" id="3.30.1490.190">
    <property type="match status" value="1"/>
</dbReference>
<dbReference type="GO" id="GO:0008270">
    <property type="term" value="F:zinc ion binding"/>
    <property type="evidence" value="ECO:0007669"/>
    <property type="project" value="TreeGrafter"/>
</dbReference>
<evidence type="ECO:0000313" key="11">
    <source>
        <dbReference type="EMBL" id="CAB4552089.1"/>
    </source>
</evidence>
<comment type="similarity">
    <text evidence="2">Belongs to the Fur family.</text>
</comment>
<organism evidence="11">
    <name type="scientific">freshwater metagenome</name>
    <dbReference type="NCBI Taxonomy" id="449393"/>
    <lineage>
        <taxon>unclassified sequences</taxon>
        <taxon>metagenomes</taxon>
        <taxon>ecological metagenomes</taxon>
    </lineage>
</organism>
<keyword evidence="9" id="KW-0238">DNA-binding</keyword>
<dbReference type="GO" id="GO:0000976">
    <property type="term" value="F:transcription cis-regulatory region binding"/>
    <property type="evidence" value="ECO:0007669"/>
    <property type="project" value="TreeGrafter"/>
</dbReference>
<evidence type="ECO:0000256" key="2">
    <source>
        <dbReference type="ARBA" id="ARBA00007957"/>
    </source>
</evidence>
<gene>
    <name evidence="11" type="ORF">UFOPK1591_00109</name>
</gene>
<dbReference type="InterPro" id="IPR002481">
    <property type="entry name" value="FUR"/>
</dbReference>